<dbReference type="KEGG" id="mdb:OVN18_08235"/>
<accession>A0A9E8MJ71</accession>
<evidence type="ECO:0000259" key="4">
    <source>
        <dbReference type="Pfam" id="PF17936"/>
    </source>
</evidence>
<dbReference type="RefSeq" id="WP_267780233.1">
    <property type="nucleotide sequence ID" value="NZ_CP113089.1"/>
</dbReference>
<feature type="transmembrane region" description="Helical" evidence="2">
    <location>
        <begin position="501"/>
        <end position="519"/>
    </location>
</feature>
<evidence type="ECO:0000256" key="2">
    <source>
        <dbReference type="SAM" id="Phobius"/>
    </source>
</evidence>
<dbReference type="GO" id="GO:0005975">
    <property type="term" value="P:carbohydrate metabolic process"/>
    <property type="evidence" value="ECO:0007669"/>
    <property type="project" value="UniProtKB-ARBA"/>
</dbReference>
<dbReference type="InterPro" id="IPR013783">
    <property type="entry name" value="Ig-like_fold"/>
</dbReference>
<feature type="transmembrane region" description="Helical" evidence="2">
    <location>
        <begin position="525"/>
        <end position="543"/>
    </location>
</feature>
<dbReference type="EMBL" id="CP113089">
    <property type="protein sequence ID" value="WAB80560.1"/>
    <property type="molecule type" value="Genomic_DNA"/>
</dbReference>
<feature type="transmembrane region" description="Helical" evidence="2">
    <location>
        <begin position="550"/>
        <end position="569"/>
    </location>
</feature>
<feature type="transmembrane region" description="Helical" evidence="2">
    <location>
        <begin position="621"/>
        <end position="639"/>
    </location>
</feature>
<keyword evidence="2" id="KW-0812">Transmembrane</keyword>
<protein>
    <submittedName>
        <fullName evidence="5">Ig-like domain-containing protein</fullName>
    </submittedName>
</protein>
<dbReference type="Proteomes" id="UP001164706">
    <property type="component" value="Chromosome"/>
</dbReference>
<dbReference type="Gene3D" id="2.60.40.10">
    <property type="entry name" value="Immunoglobulins"/>
    <property type="match status" value="2"/>
</dbReference>
<feature type="region of interest" description="Disordered" evidence="1">
    <location>
        <begin position="212"/>
        <end position="240"/>
    </location>
</feature>
<feature type="transmembrane region" description="Helical" evidence="2">
    <location>
        <begin position="467"/>
        <end position="489"/>
    </location>
</feature>
<reference evidence="5" key="1">
    <citation type="submission" date="2022-11" db="EMBL/GenBank/DDBJ databases">
        <title>Description of Microcella daejonensis nov. sp, isolated from riverside soil.</title>
        <authorList>
            <person name="Molina K.M."/>
            <person name="Kim S.B."/>
        </authorList>
    </citation>
    <scope>NUCLEOTIDE SEQUENCE</scope>
    <source>
        <strain evidence="5">MMS21-STM12</strain>
    </source>
</reference>
<proteinExistence type="predicted"/>
<keyword evidence="6" id="KW-1185">Reference proteome</keyword>
<dbReference type="AlphaFoldDB" id="A0A9E8MJ71"/>
<name>A0A9E8MJ71_9MICO</name>
<evidence type="ECO:0000256" key="3">
    <source>
        <dbReference type="SAM" id="SignalP"/>
    </source>
</evidence>
<keyword evidence="2" id="KW-0472">Membrane</keyword>
<sequence>MRRTPFATAALGLLAVAAVTAGVLFPASPAAAAASFATPDDSFFGSNTVVIQGVKDAGSTVFVNGPDGSAYCDIDDPEVVEWACPPLEVANGSATFTGVETLGNGDTQPLTPITVRVLGAPAIDSAGAVTTGRFTGTAEPGALIRLQIDGDGGTVQQACPSALADGFWSCVVDGASAPSGRYSVRAGQAAPDRPADFSGYSPAISVTIDRDRPASPVVTAPAPGTRTTDGRLETRGTGEPSATVQVFASGTLLCETTVAAAGGWSCPIGLPAPGEWSIQVLQIDPAGNFSAPSAAVGVLAGPAGATPRPPTPEGPEPRPTAPTPSPSPSPEGEPTPAPTAPGDGSAPLSPQPLDPGAPAETGTNWGTPTGFGSALPTLAQVAERGGLLLGLLVALGYLLLIALPLRAFATIALPRLRSGGTRMLGRNRPAVVDPEPLLSPTVTAVAVFGVAAVLAALSGSVAWEVRYLRLTAAIGLGLLVLNAIGVAVSGRLAGRVGRAPVAVQLLPGILFTAAAAAVLTRFGDLRPALLIGVLVVASAVGTVRMRARVAVAGAQLAGVALLAVLGWAAHDLLTPSTGFWMSLWSETAAAIALGGLGSLLLLLLPIGQYPGRALYAVSRPLWAAAALITAAVAGAIFAAGANFPLVLLTLVAAAVAAVLMAITSWVRWVEPTLR</sequence>
<keyword evidence="3" id="KW-0732">Signal</keyword>
<gene>
    <name evidence="5" type="ORF">OVN18_08235</name>
</gene>
<keyword evidence="2" id="KW-1133">Transmembrane helix</keyword>
<dbReference type="Pfam" id="PF17936">
    <property type="entry name" value="Big_6"/>
    <property type="match status" value="1"/>
</dbReference>
<feature type="domain" description="Bacterial Ig" evidence="4">
    <location>
        <begin position="233"/>
        <end position="294"/>
    </location>
</feature>
<evidence type="ECO:0000256" key="1">
    <source>
        <dbReference type="SAM" id="MobiDB-lite"/>
    </source>
</evidence>
<evidence type="ECO:0000313" key="6">
    <source>
        <dbReference type="Proteomes" id="UP001164706"/>
    </source>
</evidence>
<feature type="compositionally biased region" description="Pro residues" evidence="1">
    <location>
        <begin position="307"/>
        <end position="339"/>
    </location>
</feature>
<feature type="transmembrane region" description="Helical" evidence="2">
    <location>
        <begin position="589"/>
        <end position="609"/>
    </location>
</feature>
<evidence type="ECO:0000313" key="5">
    <source>
        <dbReference type="EMBL" id="WAB80560.1"/>
    </source>
</evidence>
<feature type="chain" id="PRO_5038738752" evidence="3">
    <location>
        <begin position="33"/>
        <end position="674"/>
    </location>
</feature>
<feature type="transmembrane region" description="Helical" evidence="2">
    <location>
        <begin position="437"/>
        <end position="461"/>
    </location>
</feature>
<feature type="signal peptide" evidence="3">
    <location>
        <begin position="1"/>
        <end position="32"/>
    </location>
</feature>
<feature type="region of interest" description="Disordered" evidence="1">
    <location>
        <begin position="299"/>
        <end position="368"/>
    </location>
</feature>
<feature type="transmembrane region" description="Helical" evidence="2">
    <location>
        <begin position="387"/>
        <end position="416"/>
    </location>
</feature>
<dbReference type="InterPro" id="IPR041498">
    <property type="entry name" value="Big_6"/>
</dbReference>
<organism evidence="5 6">
    <name type="scientific">Microcella daejeonensis</name>
    <dbReference type="NCBI Taxonomy" id="2994971"/>
    <lineage>
        <taxon>Bacteria</taxon>
        <taxon>Bacillati</taxon>
        <taxon>Actinomycetota</taxon>
        <taxon>Actinomycetes</taxon>
        <taxon>Micrococcales</taxon>
        <taxon>Microbacteriaceae</taxon>
        <taxon>Microcella</taxon>
    </lineage>
</organism>
<feature type="transmembrane region" description="Helical" evidence="2">
    <location>
        <begin position="645"/>
        <end position="666"/>
    </location>
</feature>